<evidence type="ECO:0000259" key="4">
    <source>
        <dbReference type="PROSITE" id="PS51117"/>
    </source>
</evidence>
<feature type="compositionally biased region" description="Basic and acidic residues" evidence="3">
    <location>
        <begin position="20"/>
        <end position="35"/>
    </location>
</feature>
<dbReference type="PROSITE" id="PS51117">
    <property type="entry name" value="LAMININ_NTER"/>
    <property type="match status" value="1"/>
</dbReference>
<evidence type="ECO:0000256" key="2">
    <source>
        <dbReference type="ARBA" id="ARBA00023292"/>
    </source>
</evidence>
<sequence>MVSVGGGGGGGGRGGGGQQQHEDKGMKRKQQEVRKSKLVSMETSQRRKHLCRLEEKDSGLLAAAAVITQTPDCWWVRVHQTVGVSTRPLGGPGPQTVGGSTRPLLQVLVLMDLVVLMDLMVLKLLVVLMDLMVLKLLVVLKDLLYHVSPLLPQLFHVAYVLVKFANSPRPDLWVLERSVDFGQTYRPWQFFA</sequence>
<feature type="region of interest" description="Disordered" evidence="3">
    <location>
        <begin position="1"/>
        <end position="41"/>
    </location>
</feature>
<keyword evidence="2" id="KW-0424">Laminin EGF-like domain</keyword>
<dbReference type="EMBL" id="RHFK02000021">
    <property type="protein sequence ID" value="TWW56161.1"/>
    <property type="molecule type" value="Genomic_DNA"/>
</dbReference>
<evidence type="ECO:0000256" key="3">
    <source>
        <dbReference type="SAM" id="MobiDB-lite"/>
    </source>
</evidence>
<dbReference type="Proteomes" id="UP000324091">
    <property type="component" value="Chromosome 8"/>
</dbReference>
<proteinExistence type="predicted"/>
<reference evidence="5 6" key="1">
    <citation type="submission" date="2019-04" db="EMBL/GenBank/DDBJ databases">
        <title>Chromosome genome assembly for Takifugu flavidus.</title>
        <authorList>
            <person name="Xiao S."/>
        </authorList>
    </citation>
    <scope>NUCLEOTIDE SEQUENCE [LARGE SCALE GENOMIC DNA]</scope>
    <source>
        <strain evidence="5">HTHZ2018</strain>
        <tissue evidence="5">Muscle</tissue>
    </source>
</reference>
<gene>
    <name evidence="5" type="ORF">D4764_08G0001480</name>
</gene>
<dbReference type="Gene3D" id="2.60.120.260">
    <property type="entry name" value="Galactose-binding domain-like"/>
    <property type="match status" value="1"/>
</dbReference>
<dbReference type="AlphaFoldDB" id="A0A5C6MPS5"/>
<dbReference type="Pfam" id="PF00055">
    <property type="entry name" value="Laminin_N"/>
    <property type="match status" value="1"/>
</dbReference>
<evidence type="ECO:0000256" key="1">
    <source>
        <dbReference type="ARBA" id="ARBA00023157"/>
    </source>
</evidence>
<accession>A0A5C6MPS5</accession>
<evidence type="ECO:0000313" key="5">
    <source>
        <dbReference type="EMBL" id="TWW56161.1"/>
    </source>
</evidence>
<keyword evidence="6" id="KW-1185">Reference proteome</keyword>
<evidence type="ECO:0000313" key="6">
    <source>
        <dbReference type="Proteomes" id="UP000324091"/>
    </source>
</evidence>
<dbReference type="InterPro" id="IPR008211">
    <property type="entry name" value="Laminin_N"/>
</dbReference>
<organism evidence="5 6">
    <name type="scientific">Takifugu flavidus</name>
    <name type="common">sansaifugu</name>
    <dbReference type="NCBI Taxonomy" id="433684"/>
    <lineage>
        <taxon>Eukaryota</taxon>
        <taxon>Metazoa</taxon>
        <taxon>Chordata</taxon>
        <taxon>Craniata</taxon>
        <taxon>Vertebrata</taxon>
        <taxon>Euteleostomi</taxon>
        <taxon>Actinopterygii</taxon>
        <taxon>Neopterygii</taxon>
        <taxon>Teleostei</taxon>
        <taxon>Neoteleostei</taxon>
        <taxon>Acanthomorphata</taxon>
        <taxon>Eupercaria</taxon>
        <taxon>Tetraodontiformes</taxon>
        <taxon>Tetradontoidea</taxon>
        <taxon>Tetraodontidae</taxon>
        <taxon>Takifugu</taxon>
    </lineage>
</organism>
<protein>
    <submittedName>
        <fullName evidence="5">Laminin subunit alpha-5</fullName>
    </submittedName>
</protein>
<feature type="domain" description="Laminin N-terminal" evidence="4">
    <location>
        <begin position="56"/>
        <end position="192"/>
    </location>
</feature>
<comment type="caution">
    <text evidence="5">The sequence shown here is derived from an EMBL/GenBank/DDBJ whole genome shotgun (WGS) entry which is preliminary data.</text>
</comment>
<name>A0A5C6MPS5_9TELE</name>
<keyword evidence="1" id="KW-1015">Disulfide bond</keyword>
<feature type="compositionally biased region" description="Gly residues" evidence="3">
    <location>
        <begin position="1"/>
        <end position="18"/>
    </location>
</feature>